<dbReference type="InterPro" id="IPR015797">
    <property type="entry name" value="NUDIX_hydrolase-like_dom_sf"/>
</dbReference>
<dbReference type="Proteomes" id="UP000216454">
    <property type="component" value="Unassembled WGS sequence"/>
</dbReference>
<dbReference type="PANTHER" id="PTHR21340:SF0">
    <property type="entry name" value="BIS(5'-NUCLEOSYL)-TETRAPHOSPHATASE [ASYMMETRICAL]"/>
    <property type="match status" value="1"/>
</dbReference>
<dbReference type="CDD" id="cd07067">
    <property type="entry name" value="HP_PGM_like"/>
    <property type="match status" value="1"/>
</dbReference>
<dbReference type="InterPro" id="IPR000086">
    <property type="entry name" value="NUDIX_hydrolase_dom"/>
</dbReference>
<evidence type="ECO:0000259" key="3">
    <source>
        <dbReference type="PROSITE" id="PS51462"/>
    </source>
</evidence>
<dbReference type="InterPro" id="IPR013078">
    <property type="entry name" value="His_Pase_superF_clade-1"/>
</dbReference>
<comment type="caution">
    <text evidence="4">The sequence shown here is derived from an EMBL/GenBank/DDBJ whole genome shotgun (WGS) entry which is preliminary data.</text>
</comment>
<dbReference type="PROSITE" id="PS51462">
    <property type="entry name" value="NUDIX"/>
    <property type="match status" value="1"/>
</dbReference>
<protein>
    <submittedName>
        <fullName evidence="4">DNA mismatch repair protein MutT</fullName>
    </submittedName>
</protein>
<dbReference type="Pfam" id="PF00293">
    <property type="entry name" value="NUDIX"/>
    <property type="match status" value="1"/>
</dbReference>
<feature type="region of interest" description="Disordered" evidence="2">
    <location>
        <begin position="28"/>
        <end position="87"/>
    </location>
</feature>
<dbReference type="SUPFAM" id="SSF53254">
    <property type="entry name" value="Phosphoglycerate mutase-like"/>
    <property type="match status" value="1"/>
</dbReference>
<dbReference type="SUPFAM" id="SSF55811">
    <property type="entry name" value="Nudix"/>
    <property type="match status" value="1"/>
</dbReference>
<evidence type="ECO:0000256" key="1">
    <source>
        <dbReference type="ARBA" id="ARBA00022801"/>
    </source>
</evidence>
<dbReference type="AlphaFoldDB" id="A0A261EV52"/>
<dbReference type="SMART" id="SM00855">
    <property type="entry name" value="PGAM"/>
    <property type="match status" value="1"/>
</dbReference>
<keyword evidence="5" id="KW-1185">Reference proteome</keyword>
<sequence>MSNIHVIHAAGGIIYRWVGVHKPIPNGSLPTDHAAQQASDTPAPDVPAPDTSDSNTPASGIHTHDDSNSDTSNSMTPVSQNPADHADDPFAGLELCVVHRTKYDDISWPKGKLETNESLFHAGVREIGEETGIKVGMQSHLQTTEYDLAYEGKSSTKGIKPRGVRKTVDYWIARPLDDATAQARQNPFGPVYHADENEISDVLWMTPREARQWLTRKCDKELADEFVRRVKNGTAFATTFLLVRHGKAESRKSWSATDDLRPLMPRGAAAAYALSREIACFAPVDLYTSPWKRCADTIGIYAMQSGQSVAEEPRLTEDAFADDPDSAWEALYDEMKHCADTCRAAAVCMHRPVIGGMLDHVRELCIDDSVAKLVPKNNPYMPTGHALALSLIATADGPRIVDIQKVGPIVY</sequence>
<dbReference type="GO" id="GO:0006167">
    <property type="term" value="P:AMP biosynthetic process"/>
    <property type="evidence" value="ECO:0007669"/>
    <property type="project" value="TreeGrafter"/>
</dbReference>
<dbReference type="GO" id="GO:0006754">
    <property type="term" value="P:ATP biosynthetic process"/>
    <property type="evidence" value="ECO:0007669"/>
    <property type="project" value="TreeGrafter"/>
</dbReference>
<reference evidence="4 5" key="1">
    <citation type="journal article" date="2017" name="BMC Genomics">
        <title>Comparative genomic and phylogenomic analyses of the Bifidobacteriaceae family.</title>
        <authorList>
            <person name="Lugli G.A."/>
            <person name="Milani C."/>
            <person name="Turroni F."/>
            <person name="Duranti S."/>
            <person name="Mancabelli L."/>
            <person name="Mangifesta M."/>
            <person name="Ferrario C."/>
            <person name="Modesto M."/>
            <person name="Mattarelli P."/>
            <person name="Jiri K."/>
            <person name="van Sinderen D."/>
            <person name="Ventura M."/>
        </authorList>
    </citation>
    <scope>NUCLEOTIDE SEQUENCE [LARGE SCALE GENOMIC DNA]</scope>
    <source>
        <strain evidence="4 5">DSM 24744</strain>
    </source>
</reference>
<proteinExistence type="predicted"/>
<dbReference type="CDD" id="cd03673">
    <property type="entry name" value="NUDIX_Ap6A_hydrolase"/>
    <property type="match status" value="1"/>
</dbReference>
<dbReference type="Gene3D" id="3.90.79.10">
    <property type="entry name" value="Nucleoside Triphosphate Pyrophosphohydrolase"/>
    <property type="match status" value="1"/>
</dbReference>
<evidence type="ECO:0000313" key="4">
    <source>
        <dbReference type="EMBL" id="OZG50751.1"/>
    </source>
</evidence>
<feature type="compositionally biased region" description="Low complexity" evidence="2">
    <location>
        <begin position="38"/>
        <end position="54"/>
    </location>
</feature>
<evidence type="ECO:0000256" key="2">
    <source>
        <dbReference type="SAM" id="MobiDB-lite"/>
    </source>
</evidence>
<dbReference type="InterPro" id="IPR051325">
    <property type="entry name" value="Nudix_hydrolase_domain"/>
</dbReference>
<dbReference type="OrthoDB" id="4287477at2"/>
<dbReference type="InterPro" id="IPR029033">
    <property type="entry name" value="His_PPase_superfam"/>
</dbReference>
<dbReference type="RefSeq" id="WP_094691531.1">
    <property type="nucleotide sequence ID" value="NZ_MWWQ01000011.1"/>
</dbReference>
<keyword evidence="1" id="KW-0378">Hydrolase</keyword>
<feature type="domain" description="Nudix hydrolase" evidence="3">
    <location>
        <begin position="54"/>
        <end position="228"/>
    </location>
</feature>
<organism evidence="4 5">
    <name type="scientific">Pseudoscardovia suis</name>
    <dbReference type="NCBI Taxonomy" id="987063"/>
    <lineage>
        <taxon>Bacteria</taxon>
        <taxon>Bacillati</taxon>
        <taxon>Actinomycetota</taxon>
        <taxon>Actinomycetes</taxon>
        <taxon>Bifidobacteriales</taxon>
        <taxon>Bifidobacteriaceae</taxon>
        <taxon>Pseudoscardovia</taxon>
    </lineage>
</organism>
<dbReference type="Gene3D" id="3.40.50.1240">
    <property type="entry name" value="Phosphoglycerate mutase-like"/>
    <property type="match status" value="1"/>
</dbReference>
<gene>
    <name evidence="4" type="ORF">PSSU_1187</name>
</gene>
<dbReference type="PANTHER" id="PTHR21340">
    <property type="entry name" value="DIADENOSINE 5,5-P1,P4-TETRAPHOSPHATE PYROPHOSPHOHYDROLASE MUTT"/>
    <property type="match status" value="1"/>
</dbReference>
<accession>A0A261EV52</accession>
<dbReference type="GO" id="GO:0004081">
    <property type="term" value="F:bis(5'-nucleosyl)-tetraphosphatase (asymmetrical) activity"/>
    <property type="evidence" value="ECO:0007669"/>
    <property type="project" value="TreeGrafter"/>
</dbReference>
<evidence type="ECO:0000313" key="5">
    <source>
        <dbReference type="Proteomes" id="UP000216454"/>
    </source>
</evidence>
<name>A0A261EV52_9BIFI</name>
<dbReference type="Pfam" id="PF00300">
    <property type="entry name" value="His_Phos_1"/>
    <property type="match status" value="1"/>
</dbReference>
<dbReference type="EMBL" id="MWWQ01000011">
    <property type="protein sequence ID" value="OZG50751.1"/>
    <property type="molecule type" value="Genomic_DNA"/>
</dbReference>